<name>A0ABW1KA13_9ACTN</name>
<evidence type="ECO:0000256" key="1">
    <source>
        <dbReference type="ARBA" id="ARBA00022801"/>
    </source>
</evidence>
<protein>
    <submittedName>
        <fullName evidence="4">Alpha/beta hydrolase</fullName>
    </submittedName>
</protein>
<evidence type="ECO:0000256" key="2">
    <source>
        <dbReference type="SAM" id="MobiDB-lite"/>
    </source>
</evidence>
<organism evidence="4 5">
    <name type="scientific">Plantactinospora solaniradicis</name>
    <dbReference type="NCBI Taxonomy" id="1723736"/>
    <lineage>
        <taxon>Bacteria</taxon>
        <taxon>Bacillati</taxon>
        <taxon>Actinomycetota</taxon>
        <taxon>Actinomycetes</taxon>
        <taxon>Micromonosporales</taxon>
        <taxon>Micromonosporaceae</taxon>
        <taxon>Plantactinospora</taxon>
    </lineage>
</organism>
<dbReference type="EMBL" id="JBHSPR010000017">
    <property type="protein sequence ID" value="MFC6018647.1"/>
    <property type="molecule type" value="Genomic_DNA"/>
</dbReference>
<dbReference type="Proteomes" id="UP001596203">
    <property type="component" value="Unassembled WGS sequence"/>
</dbReference>
<keyword evidence="5" id="KW-1185">Reference proteome</keyword>
<dbReference type="GO" id="GO:0016787">
    <property type="term" value="F:hydrolase activity"/>
    <property type="evidence" value="ECO:0007669"/>
    <property type="project" value="UniProtKB-KW"/>
</dbReference>
<sequence length="351" mass="38209">MAQSVSSVVLEPAAQEVARMTANPPFLFQLTPAQGRAKLAELQSGNTPRPEADIEDIMVPGGPSGQVPVRIVRPRGEGPPRRDGGGGGRLLDRVRAAAHEMMQPKGVGGMLPAVLYLHGAGWVYGDSHTHDRLIRELAVQSHSAIVFPEYSRSPEARYPTAVEECYAVAQWIADQGGDYGLDTSRMAVAGDSVGGNMSTVLAMLANQRNGPRFAQQVMLYPVTDANFETGSYREFADGYYLRREQMMWFWDQYLPDRAERSNPMASPLNASIDQLKGLPPTLITTNEADVLRDEGEAYASKLRQAGVPVTLVRYQGIIHDMAMLDSLAKTQAAQAVTAQAALTLNRALHHP</sequence>
<evidence type="ECO:0000259" key="3">
    <source>
        <dbReference type="Pfam" id="PF07859"/>
    </source>
</evidence>
<feature type="compositionally biased region" description="Basic and acidic residues" evidence="2">
    <location>
        <begin position="74"/>
        <end position="89"/>
    </location>
</feature>
<dbReference type="PANTHER" id="PTHR48081">
    <property type="entry name" value="AB HYDROLASE SUPERFAMILY PROTEIN C4A8.06C"/>
    <property type="match status" value="1"/>
</dbReference>
<evidence type="ECO:0000313" key="5">
    <source>
        <dbReference type="Proteomes" id="UP001596203"/>
    </source>
</evidence>
<dbReference type="Gene3D" id="3.40.50.1820">
    <property type="entry name" value="alpha/beta hydrolase"/>
    <property type="match status" value="1"/>
</dbReference>
<keyword evidence="1 4" id="KW-0378">Hydrolase</keyword>
<dbReference type="SUPFAM" id="SSF53474">
    <property type="entry name" value="alpha/beta-Hydrolases"/>
    <property type="match status" value="1"/>
</dbReference>
<dbReference type="InterPro" id="IPR029058">
    <property type="entry name" value="AB_hydrolase_fold"/>
</dbReference>
<accession>A0ABW1KA13</accession>
<gene>
    <name evidence="4" type="ORF">ACFP2T_20865</name>
</gene>
<dbReference type="InterPro" id="IPR013094">
    <property type="entry name" value="AB_hydrolase_3"/>
</dbReference>
<dbReference type="InterPro" id="IPR050300">
    <property type="entry name" value="GDXG_lipolytic_enzyme"/>
</dbReference>
<dbReference type="RefSeq" id="WP_377424291.1">
    <property type="nucleotide sequence ID" value="NZ_JBHSPR010000017.1"/>
</dbReference>
<comment type="caution">
    <text evidence="4">The sequence shown here is derived from an EMBL/GenBank/DDBJ whole genome shotgun (WGS) entry which is preliminary data.</text>
</comment>
<dbReference type="Pfam" id="PF07859">
    <property type="entry name" value="Abhydrolase_3"/>
    <property type="match status" value="1"/>
</dbReference>
<proteinExistence type="predicted"/>
<feature type="domain" description="Alpha/beta hydrolase fold-3" evidence="3">
    <location>
        <begin position="114"/>
        <end position="322"/>
    </location>
</feature>
<reference evidence="5" key="1">
    <citation type="journal article" date="2019" name="Int. J. Syst. Evol. Microbiol.">
        <title>The Global Catalogue of Microorganisms (GCM) 10K type strain sequencing project: providing services to taxonomists for standard genome sequencing and annotation.</title>
        <authorList>
            <consortium name="The Broad Institute Genomics Platform"/>
            <consortium name="The Broad Institute Genome Sequencing Center for Infectious Disease"/>
            <person name="Wu L."/>
            <person name="Ma J."/>
        </authorList>
    </citation>
    <scope>NUCLEOTIDE SEQUENCE [LARGE SCALE GENOMIC DNA]</scope>
    <source>
        <strain evidence="5">ZS-35-S2</strain>
    </source>
</reference>
<dbReference type="PANTHER" id="PTHR48081:SF8">
    <property type="entry name" value="ALPHA_BETA HYDROLASE FOLD-3 DOMAIN-CONTAINING PROTEIN-RELATED"/>
    <property type="match status" value="1"/>
</dbReference>
<evidence type="ECO:0000313" key="4">
    <source>
        <dbReference type="EMBL" id="MFC6018647.1"/>
    </source>
</evidence>
<feature type="region of interest" description="Disordered" evidence="2">
    <location>
        <begin position="42"/>
        <end position="89"/>
    </location>
</feature>